<dbReference type="Proteomes" id="UP001054837">
    <property type="component" value="Unassembled WGS sequence"/>
</dbReference>
<proteinExistence type="predicted"/>
<evidence type="ECO:0000313" key="3">
    <source>
        <dbReference type="Proteomes" id="UP001054837"/>
    </source>
</evidence>
<feature type="compositionally biased region" description="Polar residues" evidence="1">
    <location>
        <begin position="388"/>
        <end position="398"/>
    </location>
</feature>
<gene>
    <name evidence="2" type="primary">AVEN_158237_1</name>
    <name evidence="2" type="ORF">CDAR_614841</name>
</gene>
<feature type="region of interest" description="Disordered" evidence="1">
    <location>
        <begin position="1"/>
        <end position="61"/>
    </location>
</feature>
<keyword evidence="3" id="KW-1185">Reference proteome</keyword>
<dbReference type="PANTHER" id="PTHR10773:SF19">
    <property type="match status" value="1"/>
</dbReference>
<feature type="compositionally biased region" description="Basic and acidic residues" evidence="1">
    <location>
        <begin position="545"/>
        <end position="559"/>
    </location>
</feature>
<accession>A0AAV4RMP2</accession>
<comment type="caution">
    <text evidence="2">The sequence shown here is derived from an EMBL/GenBank/DDBJ whole genome shotgun (WGS) entry which is preliminary data.</text>
</comment>
<name>A0AAV4RMP2_9ARAC</name>
<evidence type="ECO:0000313" key="2">
    <source>
        <dbReference type="EMBL" id="GIY23203.1"/>
    </source>
</evidence>
<organism evidence="2 3">
    <name type="scientific">Caerostris darwini</name>
    <dbReference type="NCBI Taxonomy" id="1538125"/>
    <lineage>
        <taxon>Eukaryota</taxon>
        <taxon>Metazoa</taxon>
        <taxon>Ecdysozoa</taxon>
        <taxon>Arthropoda</taxon>
        <taxon>Chelicerata</taxon>
        <taxon>Arachnida</taxon>
        <taxon>Araneae</taxon>
        <taxon>Araneomorphae</taxon>
        <taxon>Entelegynae</taxon>
        <taxon>Araneoidea</taxon>
        <taxon>Araneidae</taxon>
        <taxon>Caerostris</taxon>
    </lineage>
</organism>
<sequence>MMSLNNLSAADEAAEDKTSTSLNDTSGDAPVKKGGRKGTPKAAGKKQKKGENQVMSKSKLRKLLRNTGQEYVTKKGKVVKAKIFENKDCGCSKRCMTKVAVEDRQKCFDKFWKTGDFGKQNAYLSGLVTREAVKQHRPRLNCTNRGPKGVTYQYRVNVGRVSKQVCKKYFLQTFLVSDGRLSRALRKEENEKEPGEDLRGKKPPANKTSEEQLNRVRDHINEFPRYDCHYAINPKGKYLKSDLNVKKMYGMYVEQCKDKEIPFVKENIYRSVFNEEFSLSFLSPRRDPCQLLLNPARKSQNPSPRKKMVKPPINMEIEGLRQPPPPMPQNQKFPVAPQLFCPTDNLKCAYNHLNVPPTHMVQDKNSVYPQCEEAMTHSYFHQDHHSANNHIYPTQTPSKKVKPPGKKRVRNEMNHKTKLRKFLRNTGQEYVTKKGKVVKAKLFEDKDCGCSKRCNTKITMDQRQKCFDKFWKMGDFSKQNAYLSGLVTREAVKQHRPRNNCKNRGPKGVTYQYRINVGRVSRQVCKVYFLDTFVVSNGRLARALRKEENEREPGEDLRGKKTPANKTSEENLNRVRDHINSFARYDIHYQQNPKGKFLKPELNVKKMYGMYLLECQMNNTSYVKENIYRTVFNEEFNLTFLSPRKDPLFLANPDKPKIQKPRKKIPQKALTIRPENNTLQTMPMYPLDDSVPVKPPQRCGMPPQLFCPTENAKCSYNNPMTSANLHQEKDSIYPPPCQGILGGGPPFYHQEQGPPSFHNQTPSFFNL</sequence>
<dbReference type="AlphaFoldDB" id="A0AAV4RMP2"/>
<reference evidence="2 3" key="1">
    <citation type="submission" date="2021-06" db="EMBL/GenBank/DDBJ databases">
        <title>Caerostris darwini draft genome.</title>
        <authorList>
            <person name="Kono N."/>
            <person name="Arakawa K."/>
        </authorList>
    </citation>
    <scope>NUCLEOTIDE SEQUENCE [LARGE SCALE GENOMIC DNA]</scope>
</reference>
<feature type="region of interest" description="Disordered" evidence="1">
    <location>
        <begin position="388"/>
        <end position="407"/>
    </location>
</feature>
<feature type="region of interest" description="Disordered" evidence="1">
    <location>
        <begin position="545"/>
        <end position="571"/>
    </location>
</feature>
<evidence type="ECO:0000256" key="1">
    <source>
        <dbReference type="SAM" id="MobiDB-lite"/>
    </source>
</evidence>
<feature type="region of interest" description="Disordered" evidence="1">
    <location>
        <begin position="185"/>
        <end position="213"/>
    </location>
</feature>
<dbReference type="EMBL" id="BPLQ01006519">
    <property type="protein sequence ID" value="GIY23203.1"/>
    <property type="molecule type" value="Genomic_DNA"/>
</dbReference>
<feature type="compositionally biased region" description="Basic residues" evidence="1">
    <location>
        <begin position="33"/>
        <end position="48"/>
    </location>
</feature>
<dbReference type="PANTHER" id="PTHR10773">
    <property type="entry name" value="DNA-DIRECTED RNA POLYMERASES I, II, AND III SUBUNIT RPABC2"/>
    <property type="match status" value="1"/>
</dbReference>
<feature type="compositionally biased region" description="Basic and acidic residues" evidence="1">
    <location>
        <begin position="185"/>
        <end position="200"/>
    </location>
</feature>
<protein>
    <submittedName>
        <fullName evidence="2">Uncharacterized protein</fullName>
    </submittedName>
</protein>